<evidence type="ECO:0000259" key="11">
    <source>
        <dbReference type="PROSITE" id="PS50102"/>
    </source>
</evidence>
<feature type="compositionally biased region" description="Acidic residues" evidence="10">
    <location>
        <begin position="785"/>
        <end position="809"/>
    </location>
</feature>
<dbReference type="SMART" id="SM00360">
    <property type="entry name" value="RRM"/>
    <property type="match status" value="1"/>
</dbReference>
<feature type="region of interest" description="Disordered" evidence="10">
    <location>
        <begin position="428"/>
        <end position="447"/>
    </location>
</feature>
<feature type="region of interest" description="Disordered" evidence="10">
    <location>
        <begin position="625"/>
        <end position="665"/>
    </location>
</feature>
<dbReference type="Gene3D" id="3.30.70.330">
    <property type="match status" value="1"/>
</dbReference>
<dbReference type="PANTHER" id="PTHR48029:SF1">
    <property type="entry name" value="NUCLEOLAR PROTEIN 8"/>
    <property type="match status" value="1"/>
</dbReference>
<feature type="compositionally biased region" description="Basic and acidic residues" evidence="10">
    <location>
        <begin position="880"/>
        <end position="889"/>
    </location>
</feature>
<dbReference type="PANTHER" id="PTHR48029">
    <property type="entry name" value="NUCLEOLAR PROTEIN 8"/>
    <property type="match status" value="1"/>
</dbReference>
<comment type="subunit">
    <text evidence="6">Interacts with the GTP form of RRAGA, RRAGC and RRAGD. Interacts with NIP7. Interacts with DDX18; the interaction is RNA-dependent. Interacts with DDX47; the interaction is RNA-dependent.</text>
</comment>
<feature type="compositionally biased region" description="Polar residues" evidence="10">
    <location>
        <begin position="1038"/>
        <end position="1050"/>
    </location>
</feature>
<dbReference type="Pfam" id="PF00076">
    <property type="entry name" value="RRM_1"/>
    <property type="match status" value="1"/>
</dbReference>
<feature type="compositionally biased region" description="Acidic residues" evidence="10">
    <location>
        <begin position="429"/>
        <end position="447"/>
    </location>
</feature>
<evidence type="ECO:0000256" key="7">
    <source>
        <dbReference type="ARBA" id="ARBA00068539"/>
    </source>
</evidence>
<keyword evidence="2" id="KW-0597">Phosphoprotein</keyword>
<evidence type="ECO:0000256" key="9">
    <source>
        <dbReference type="SAM" id="Coils"/>
    </source>
</evidence>
<evidence type="ECO:0000256" key="6">
    <source>
        <dbReference type="ARBA" id="ARBA00065066"/>
    </source>
</evidence>
<evidence type="ECO:0000256" key="10">
    <source>
        <dbReference type="SAM" id="MobiDB-lite"/>
    </source>
</evidence>
<dbReference type="EMBL" id="JW861950">
    <property type="protein sequence ID" value="AFO94467.1"/>
    <property type="molecule type" value="mRNA"/>
</dbReference>
<feature type="region of interest" description="Disordered" evidence="10">
    <location>
        <begin position="401"/>
        <end position="420"/>
    </location>
</feature>
<organism evidence="12">
    <name type="scientific">Callorhinchus milii</name>
    <name type="common">Ghost shark</name>
    <dbReference type="NCBI Taxonomy" id="7868"/>
    <lineage>
        <taxon>Eukaryota</taxon>
        <taxon>Metazoa</taxon>
        <taxon>Chordata</taxon>
        <taxon>Craniata</taxon>
        <taxon>Vertebrata</taxon>
        <taxon>Chondrichthyes</taxon>
        <taxon>Holocephali</taxon>
        <taxon>Chimaeriformes</taxon>
        <taxon>Callorhinchidae</taxon>
        <taxon>Callorhinchus</taxon>
    </lineage>
</organism>
<feature type="compositionally biased region" description="Basic and acidic residues" evidence="10">
    <location>
        <begin position="900"/>
        <end position="909"/>
    </location>
</feature>
<feature type="compositionally biased region" description="Acidic residues" evidence="10">
    <location>
        <begin position="890"/>
        <end position="899"/>
    </location>
</feature>
<feature type="coiled-coil region" evidence="9">
    <location>
        <begin position="1148"/>
        <end position="1186"/>
    </location>
</feature>
<feature type="region of interest" description="Disordered" evidence="10">
    <location>
        <begin position="1089"/>
        <end position="1116"/>
    </location>
</feature>
<protein>
    <recommendedName>
        <fullName evidence="7">Nucleolar protein 8</fullName>
    </recommendedName>
</protein>
<comment type="subcellular location">
    <subcellularLocation>
        <location evidence="1">Nucleus</location>
        <location evidence="1">Nucleolus</location>
    </subcellularLocation>
</comment>
<feature type="region of interest" description="Disordered" evidence="10">
    <location>
        <begin position="733"/>
        <end position="824"/>
    </location>
</feature>
<dbReference type="InterPro" id="IPR035979">
    <property type="entry name" value="RBD_domain_sf"/>
</dbReference>
<dbReference type="GO" id="GO:0005730">
    <property type="term" value="C:nucleolus"/>
    <property type="evidence" value="ECO:0007669"/>
    <property type="project" value="UniProtKB-SubCell"/>
</dbReference>
<evidence type="ECO:0000256" key="3">
    <source>
        <dbReference type="ARBA" id="ARBA00022884"/>
    </source>
</evidence>
<dbReference type="PROSITE" id="PS50102">
    <property type="entry name" value="RRM"/>
    <property type="match status" value="1"/>
</dbReference>
<accession>V9K9U4</accession>
<feature type="compositionally biased region" description="Acidic residues" evidence="10">
    <location>
        <begin position="766"/>
        <end position="775"/>
    </location>
</feature>
<feature type="region of interest" description="Disordered" evidence="10">
    <location>
        <begin position="470"/>
        <end position="527"/>
    </location>
</feature>
<feature type="compositionally biased region" description="Basic and acidic residues" evidence="10">
    <location>
        <begin position="1010"/>
        <end position="1037"/>
    </location>
</feature>
<dbReference type="AlphaFoldDB" id="V9K9U4"/>
<dbReference type="GO" id="GO:0003723">
    <property type="term" value="F:RNA binding"/>
    <property type="evidence" value="ECO:0007669"/>
    <property type="project" value="UniProtKB-UniRule"/>
</dbReference>
<feature type="compositionally biased region" description="Polar residues" evidence="10">
    <location>
        <begin position="499"/>
        <end position="517"/>
    </location>
</feature>
<name>V9K9U4_CALMI</name>
<feature type="region of interest" description="Disordered" evidence="10">
    <location>
        <begin position="880"/>
        <end position="909"/>
    </location>
</feature>
<feature type="domain" description="RRM" evidence="11">
    <location>
        <begin position="8"/>
        <end position="89"/>
    </location>
</feature>
<feature type="region of interest" description="Disordered" evidence="10">
    <location>
        <begin position="1007"/>
        <end position="1052"/>
    </location>
</feature>
<evidence type="ECO:0000256" key="4">
    <source>
        <dbReference type="ARBA" id="ARBA00023242"/>
    </source>
</evidence>
<dbReference type="FunFam" id="3.30.70.330:FF:000346">
    <property type="entry name" value="Nucleolar protein 8"/>
    <property type="match status" value="1"/>
</dbReference>
<keyword evidence="3 8" id="KW-0694">RNA-binding</keyword>
<dbReference type="InterPro" id="IPR034138">
    <property type="entry name" value="NOP8_RRM"/>
</dbReference>
<dbReference type="InterPro" id="IPR000504">
    <property type="entry name" value="RRM_dom"/>
</dbReference>
<sequence length="1194" mass="134443">METDKSLKRVFVGGLHHTVAESEIKERFSKFGDVMNVEIIIRKDDKGNPVKTFGYINMSSSEKEFKKCISLLNKSNWKGGTLQIELAKESFLHKLVQERQDAAKNKNKPQVDSKAQVVESLKKAGVENFHLKSAVPGTEISGHKNWVVSKFGRVLPILHLRPNGQNRLIKCDPSKYCHNIKKLDNSSELETQTPITELTWKMEERDDESSKKRRGDFTASKRTFKSRISVNDCNKGHSSASCFESNVSRKKMSSAAVKYNAQRESAKGQLEVLKGKELIALKSDSVNRNVSTSTNKRNVWSKARMAHNDSESEEELKLLIETEKNKMKELGQMTAATQDVYHLEVVGEDYIPKYNSHWSLNVSKKAGSKASGTDQRAGTDDGEYDSADTDEIIAAKRTPAKIIPKMQSTGEEKSMTKSNLQKEACELISDSDEESEEVDSESSLESDYEEMMNNCYRIDLSLADLEQLVNNSSKSETEGSEDSSLEPSTSGIEIPHSLQAVTMNTASHSAKSAIQSEESSEDEITENKRLNVVQLPPFRGTKCLSVVQEKHPNKAEQTTDHFVLKEKRKISQKSCDDSTSAPVLKKKKVNKINTVSDSDSDMDCSYKPPPFRGTKSLQIRLTADPPNQVLNPTESEGKSCTSNLLNHNGRSDSKEVESGKETIVPVNSRDSQRLKATPAQAINKIVTANSLKSENGTVSHSTETAAGCVVSRMSGNLDKHSLDNQKRLAALQQRKEETKMQKSLIQGALSNVDSPKSGYGNHIVFDSEEESENEQNEVQNKVLLEDEDDSADDSEEEDNAEEKDGEPPAEESGRSQRKLPGASKEFKIKTIGKLFDSSEDEGMNIDDENHDDIFKIKPQFEGKAGQKLLALQSRFGTDERFRMDERFLENDEESSEEADTGEKQTAEKDELAVEKKRNLDILQGLLQVSVKMPELKKEQAKAKKFRDVSALHYDPTREDHAVFETKVETKKQSKAERRKIREAVEKLPEVSKETYFDVAVNLKEIFSSSTEDKGNTEEKKKEDDQHQKEAAKSHEDSSAQQIASVIPNNTPKEESTGFKFSFFGMEATVTAPKEELYKAESLNVAKVSWTEDPRFQDSSSEEEEEDLKGQDDTRAQSAAPLLEKNINFFFFFKDDQRLKDGPELFCHTADLEVERNDWEEKRSSLIEEYRKKHKDARRKVKEKRYMGVLGEMYK</sequence>
<keyword evidence="9" id="KW-0175">Coiled coil</keyword>
<evidence type="ECO:0000256" key="5">
    <source>
        <dbReference type="ARBA" id="ARBA00054821"/>
    </source>
</evidence>
<comment type="function">
    <text evidence="5">Plays an essential role in the survival of diffuse-type gastric cancer cells. Acts as a nucleolar anchoring protein for DDX47. May be involved in regulation of gene expression at the post-transcriptional level or in ribosome biogenesis in cancer cells.</text>
</comment>
<evidence type="ECO:0000256" key="2">
    <source>
        <dbReference type="ARBA" id="ARBA00022553"/>
    </source>
</evidence>
<feature type="region of interest" description="Disordered" evidence="10">
    <location>
        <begin position="364"/>
        <end position="388"/>
    </location>
</feature>
<evidence type="ECO:0000256" key="8">
    <source>
        <dbReference type="PROSITE-ProRule" id="PRU00176"/>
    </source>
</evidence>
<feature type="compositionally biased region" description="Polar residues" evidence="10">
    <location>
        <begin position="628"/>
        <end position="648"/>
    </location>
</feature>
<dbReference type="InterPro" id="IPR012677">
    <property type="entry name" value="Nucleotide-bd_a/b_plait_sf"/>
</dbReference>
<dbReference type="GO" id="GO:1902570">
    <property type="term" value="P:protein localization to nucleolus"/>
    <property type="evidence" value="ECO:0007669"/>
    <property type="project" value="TreeGrafter"/>
</dbReference>
<feature type="compositionally biased region" description="Basic and acidic residues" evidence="10">
    <location>
        <begin position="649"/>
        <end position="660"/>
    </location>
</feature>
<proteinExistence type="evidence at transcript level"/>
<keyword evidence="4" id="KW-0539">Nucleus</keyword>
<dbReference type="SUPFAM" id="SSF54928">
    <property type="entry name" value="RNA-binding domain, RBD"/>
    <property type="match status" value="1"/>
</dbReference>
<reference evidence="12" key="1">
    <citation type="journal article" date="2014" name="Nature">
        <title>Elephant shark genome provides unique insights into gnathostome evolution.</title>
        <authorList>
            <consortium name="International Elephant Shark Genome Sequencing Consortium"/>
            <person name="Venkatesh B."/>
            <person name="Lee A.P."/>
            <person name="Ravi V."/>
            <person name="Maurya A.K."/>
            <person name="Lian M.M."/>
            <person name="Swann J.B."/>
            <person name="Ohta Y."/>
            <person name="Flajnik M.F."/>
            <person name="Sutoh Y."/>
            <person name="Kasahara M."/>
            <person name="Hoon S."/>
            <person name="Gangu V."/>
            <person name="Roy S.W."/>
            <person name="Irimia M."/>
            <person name="Korzh V."/>
            <person name="Kondrychyn I."/>
            <person name="Lim Z.W."/>
            <person name="Tay B.H."/>
            <person name="Tohari S."/>
            <person name="Kong K.W."/>
            <person name="Ho S."/>
            <person name="Lorente-Galdos B."/>
            <person name="Quilez J."/>
            <person name="Marques-Bonet T."/>
            <person name="Raney B.J."/>
            <person name="Ingham P.W."/>
            <person name="Tay A."/>
            <person name="Hillier L.W."/>
            <person name="Minx P."/>
            <person name="Boehm T."/>
            <person name="Wilson R.K."/>
            <person name="Brenner S."/>
            <person name="Warren W.C."/>
        </authorList>
    </citation>
    <scope>NUCLEOTIDE SEQUENCE</scope>
    <source>
        <tissue evidence="12">Ovary</tissue>
    </source>
</reference>
<evidence type="ECO:0000256" key="1">
    <source>
        <dbReference type="ARBA" id="ARBA00004604"/>
    </source>
</evidence>
<evidence type="ECO:0000313" key="12">
    <source>
        <dbReference type="EMBL" id="AFO94467.1"/>
    </source>
</evidence>
<feature type="compositionally biased region" description="Polar residues" evidence="10">
    <location>
        <begin position="741"/>
        <end position="754"/>
    </location>
</feature>
<dbReference type="CDD" id="cd12226">
    <property type="entry name" value="RRM_NOL8"/>
    <property type="match status" value="1"/>
</dbReference>